<sequence>MQNDQGQVVDLYVPRKCSATNRLITAKDHASVQINIAEVDESGKMTGSNVTYAFSGAVRETGDADESLNRLSTADGLLKGVWQN</sequence>
<evidence type="ECO:0000256" key="1">
    <source>
        <dbReference type="ARBA" id="ARBA00010228"/>
    </source>
</evidence>
<dbReference type="GO" id="GO:1990904">
    <property type="term" value="C:ribonucleoprotein complex"/>
    <property type="evidence" value="ECO:0007669"/>
    <property type="project" value="UniProtKB-KW"/>
</dbReference>
<dbReference type="AlphaFoldDB" id="A0A2S5B0Y2"/>
<dbReference type="Pfam" id="PF01249">
    <property type="entry name" value="Ribosomal_S21e"/>
    <property type="match status" value="1"/>
</dbReference>
<dbReference type="GO" id="GO:0003735">
    <property type="term" value="F:structural constituent of ribosome"/>
    <property type="evidence" value="ECO:0007669"/>
    <property type="project" value="InterPro"/>
</dbReference>
<proteinExistence type="inferred from homology"/>
<keyword evidence="6" id="KW-1185">Reference proteome</keyword>
<comment type="subcellular location">
    <subcellularLocation>
        <location evidence="4">Cytoplasm</location>
    </subcellularLocation>
</comment>
<keyword evidence="4" id="KW-0963">Cytoplasm</keyword>
<accession>A0A2S5B0Y2</accession>
<comment type="similarity">
    <text evidence="1 4">Belongs to the eukaryotic ribosomal protein eS21 family.</text>
</comment>
<comment type="subunit">
    <text evidence="4">Component of the small ribosomal subunit.</text>
</comment>
<dbReference type="EMBL" id="PJQD01000116">
    <property type="protein sequence ID" value="POY70442.1"/>
    <property type="molecule type" value="Genomic_DNA"/>
</dbReference>
<dbReference type="Proteomes" id="UP000237144">
    <property type="component" value="Unassembled WGS sequence"/>
</dbReference>
<evidence type="ECO:0000256" key="2">
    <source>
        <dbReference type="ARBA" id="ARBA00022980"/>
    </source>
</evidence>
<evidence type="ECO:0000313" key="6">
    <source>
        <dbReference type="Proteomes" id="UP000237144"/>
    </source>
</evidence>
<dbReference type="OrthoDB" id="278325at2759"/>
<dbReference type="PIRSF" id="PIRSF002148">
    <property type="entry name" value="Ribosomal_S21e"/>
    <property type="match status" value="1"/>
</dbReference>
<dbReference type="GO" id="GO:0006364">
    <property type="term" value="P:rRNA processing"/>
    <property type="evidence" value="ECO:0007669"/>
    <property type="project" value="UniProtKB-KW"/>
</dbReference>
<reference evidence="5 6" key="1">
    <citation type="journal article" date="2018" name="Front. Microbiol.">
        <title>Prospects for Fungal Bioremediation of Acidic Radioactive Waste Sites: Characterization and Genome Sequence of Rhodotorula taiwanensis MD1149.</title>
        <authorList>
            <person name="Tkavc R."/>
            <person name="Matrosova V.Y."/>
            <person name="Grichenko O.E."/>
            <person name="Gostincar C."/>
            <person name="Volpe R.P."/>
            <person name="Klimenkova P."/>
            <person name="Gaidamakova E.K."/>
            <person name="Zhou C.E."/>
            <person name="Stewart B.J."/>
            <person name="Lyman M.G."/>
            <person name="Malfatti S.A."/>
            <person name="Rubinfeld B."/>
            <person name="Courtot M."/>
            <person name="Singh J."/>
            <person name="Dalgard C.L."/>
            <person name="Hamilton T."/>
            <person name="Frey K.G."/>
            <person name="Gunde-Cimerman N."/>
            <person name="Dugan L."/>
            <person name="Daly M.J."/>
        </authorList>
    </citation>
    <scope>NUCLEOTIDE SEQUENCE [LARGE SCALE GENOMIC DNA]</scope>
    <source>
        <strain evidence="5 6">MD1149</strain>
    </source>
</reference>
<dbReference type="GO" id="GO:0006412">
    <property type="term" value="P:translation"/>
    <property type="evidence" value="ECO:0007669"/>
    <property type="project" value="InterPro"/>
</dbReference>
<dbReference type="InterPro" id="IPR001931">
    <property type="entry name" value="Ribosomal_eS21"/>
</dbReference>
<dbReference type="Gene3D" id="3.30.1230.20">
    <property type="match status" value="1"/>
</dbReference>
<evidence type="ECO:0000256" key="3">
    <source>
        <dbReference type="ARBA" id="ARBA00023274"/>
    </source>
</evidence>
<dbReference type="STRING" id="741276.A0A2S5B0Y2"/>
<comment type="caution">
    <text evidence="5">The sequence shown here is derived from an EMBL/GenBank/DDBJ whole genome shotgun (WGS) entry which is preliminary data.</text>
</comment>
<keyword evidence="3 4" id="KW-0687">Ribonucleoprotein</keyword>
<dbReference type="InterPro" id="IPR038579">
    <property type="entry name" value="Ribosomal_eS21_sf"/>
</dbReference>
<dbReference type="InterPro" id="IPR018279">
    <property type="entry name" value="Ribosomal_eS21_CS"/>
</dbReference>
<evidence type="ECO:0000313" key="5">
    <source>
        <dbReference type="EMBL" id="POY70442.1"/>
    </source>
</evidence>
<dbReference type="GO" id="GO:0022626">
    <property type="term" value="C:cytosolic ribosome"/>
    <property type="evidence" value="ECO:0007669"/>
    <property type="project" value="UniProtKB-ARBA"/>
</dbReference>
<dbReference type="PROSITE" id="PS00996">
    <property type="entry name" value="RIBOSOMAL_S21E"/>
    <property type="match status" value="1"/>
</dbReference>
<dbReference type="FunFam" id="3.30.1230.20:FF:000001">
    <property type="entry name" value="40S ribosomal protein S21"/>
    <property type="match status" value="1"/>
</dbReference>
<gene>
    <name evidence="5" type="ORF">BMF94_6510</name>
</gene>
<keyword evidence="4" id="KW-0698">rRNA processing</keyword>
<name>A0A2S5B0Y2_9BASI</name>
<organism evidence="5 6">
    <name type="scientific">Rhodotorula taiwanensis</name>
    <dbReference type="NCBI Taxonomy" id="741276"/>
    <lineage>
        <taxon>Eukaryota</taxon>
        <taxon>Fungi</taxon>
        <taxon>Dikarya</taxon>
        <taxon>Basidiomycota</taxon>
        <taxon>Pucciniomycotina</taxon>
        <taxon>Microbotryomycetes</taxon>
        <taxon>Sporidiobolales</taxon>
        <taxon>Sporidiobolaceae</taxon>
        <taxon>Rhodotorula</taxon>
    </lineage>
</organism>
<dbReference type="GO" id="GO:0042274">
    <property type="term" value="P:ribosomal small subunit biogenesis"/>
    <property type="evidence" value="ECO:0007669"/>
    <property type="project" value="UniProtKB-ARBA"/>
</dbReference>
<evidence type="ECO:0000256" key="4">
    <source>
        <dbReference type="PIRNR" id="PIRNR002148"/>
    </source>
</evidence>
<protein>
    <recommendedName>
        <fullName evidence="4">40S ribosomal protein S21</fullName>
    </recommendedName>
</protein>
<keyword evidence="2 4" id="KW-0689">Ribosomal protein</keyword>
<comment type="function">
    <text evidence="4">Required for the processing of the 20S rRNA-precursor to mature 18S rRNA in a late step of the maturation of 40S ribosomal subunits. Has a physiological role leading to 18S rRNA stability.</text>
</comment>
<dbReference type="PANTHER" id="PTHR10442">
    <property type="entry name" value="40S RIBOSOMAL PROTEIN S21"/>
    <property type="match status" value="1"/>
</dbReference>